<dbReference type="OrthoDB" id="407674at2759"/>
<dbReference type="GO" id="GO:0005886">
    <property type="term" value="C:plasma membrane"/>
    <property type="evidence" value="ECO:0007669"/>
    <property type="project" value="UniProtKB-SubCell"/>
</dbReference>
<comment type="subcellular location">
    <subcellularLocation>
        <location evidence="2">Cell membrane</location>
    </subcellularLocation>
    <subcellularLocation>
        <location evidence="1">Membrane</location>
        <topology evidence="1">Multi-pass membrane protein</topology>
    </subcellularLocation>
</comment>
<evidence type="ECO:0000256" key="9">
    <source>
        <dbReference type="ARBA" id="ARBA00023136"/>
    </source>
</evidence>
<dbReference type="CDD" id="cd19049">
    <property type="entry name" value="LGIC_TM_anion"/>
    <property type="match status" value="1"/>
</dbReference>
<evidence type="ECO:0000256" key="1">
    <source>
        <dbReference type="ARBA" id="ARBA00004141"/>
    </source>
</evidence>
<keyword evidence="14" id="KW-0675">Receptor</keyword>
<dbReference type="InterPro" id="IPR006202">
    <property type="entry name" value="Neur_chan_lig-bd"/>
</dbReference>
<keyword evidence="9 11" id="KW-0472">Membrane</keyword>
<name>A0A1W0X0I4_HYPEX</name>
<keyword evidence="6 11" id="KW-0732">Signal</keyword>
<feature type="transmembrane region" description="Helical" evidence="11">
    <location>
        <begin position="309"/>
        <end position="328"/>
    </location>
</feature>
<dbReference type="Pfam" id="PF02932">
    <property type="entry name" value="Neur_chan_memb"/>
    <property type="match status" value="1"/>
</dbReference>
<dbReference type="GO" id="GO:0005230">
    <property type="term" value="F:extracellular ligand-gated monoatomic ion channel activity"/>
    <property type="evidence" value="ECO:0007669"/>
    <property type="project" value="InterPro"/>
</dbReference>
<dbReference type="PANTHER" id="PTHR18945">
    <property type="entry name" value="NEUROTRANSMITTER GATED ION CHANNEL"/>
    <property type="match status" value="1"/>
</dbReference>
<evidence type="ECO:0000256" key="3">
    <source>
        <dbReference type="ARBA" id="ARBA00022448"/>
    </source>
</evidence>
<evidence type="ECO:0000313" key="14">
    <source>
        <dbReference type="EMBL" id="OQV20945.1"/>
    </source>
</evidence>
<keyword evidence="7 11" id="KW-1133">Transmembrane helix</keyword>
<feature type="signal peptide" evidence="11">
    <location>
        <begin position="1"/>
        <end position="28"/>
    </location>
</feature>
<evidence type="ECO:0000259" key="12">
    <source>
        <dbReference type="Pfam" id="PF02931"/>
    </source>
</evidence>
<dbReference type="Proteomes" id="UP000192578">
    <property type="component" value="Unassembled WGS sequence"/>
</dbReference>
<dbReference type="InterPro" id="IPR006028">
    <property type="entry name" value="GABAA/Glycine_rcpt"/>
</dbReference>
<keyword evidence="3 11" id="KW-0813">Transport</keyword>
<evidence type="ECO:0000256" key="10">
    <source>
        <dbReference type="ARBA" id="ARBA00023303"/>
    </source>
</evidence>
<evidence type="ECO:0000256" key="7">
    <source>
        <dbReference type="ARBA" id="ARBA00022989"/>
    </source>
</evidence>
<evidence type="ECO:0000313" key="15">
    <source>
        <dbReference type="Proteomes" id="UP000192578"/>
    </source>
</evidence>
<evidence type="ECO:0000256" key="2">
    <source>
        <dbReference type="ARBA" id="ARBA00004236"/>
    </source>
</evidence>
<feature type="domain" description="Neurotransmitter-gated ion-channel transmembrane" evidence="13">
    <location>
        <begin position="251"/>
        <end position="368"/>
    </location>
</feature>
<dbReference type="InterPro" id="IPR036734">
    <property type="entry name" value="Neur_chan_lig-bd_sf"/>
</dbReference>
<dbReference type="InterPro" id="IPR036719">
    <property type="entry name" value="Neuro-gated_channel_TM_sf"/>
</dbReference>
<dbReference type="Gene3D" id="2.70.170.10">
    <property type="entry name" value="Neurotransmitter-gated ion-channel ligand-binding domain"/>
    <property type="match status" value="1"/>
</dbReference>
<comment type="caution">
    <text evidence="14">The sequence shown here is derived from an EMBL/GenBank/DDBJ whole genome shotgun (WGS) entry which is preliminary data.</text>
</comment>
<dbReference type="AlphaFoldDB" id="A0A1W0X0I4"/>
<keyword evidence="8 11" id="KW-0406">Ion transport</keyword>
<dbReference type="InterPro" id="IPR006029">
    <property type="entry name" value="Neurotrans-gated_channel_TM"/>
</dbReference>
<accession>A0A1W0X0I4</accession>
<evidence type="ECO:0000259" key="13">
    <source>
        <dbReference type="Pfam" id="PF02932"/>
    </source>
</evidence>
<dbReference type="GO" id="GO:0004888">
    <property type="term" value="F:transmembrane signaling receptor activity"/>
    <property type="evidence" value="ECO:0007669"/>
    <property type="project" value="InterPro"/>
</dbReference>
<evidence type="ECO:0000256" key="6">
    <source>
        <dbReference type="ARBA" id="ARBA00022729"/>
    </source>
</evidence>
<feature type="transmembrane region" description="Helical" evidence="11">
    <location>
        <begin position="277"/>
        <end position="294"/>
    </location>
</feature>
<dbReference type="PRINTS" id="PR00252">
    <property type="entry name" value="NRIONCHANNEL"/>
</dbReference>
<keyword evidence="10 11" id="KW-0407">Ion channel</keyword>
<proteinExistence type="inferred from homology"/>
<evidence type="ECO:0000256" key="8">
    <source>
        <dbReference type="ARBA" id="ARBA00023065"/>
    </source>
</evidence>
<comment type="similarity">
    <text evidence="11">Belongs to the ligand-gated ion channel (TC 1.A.9) family.</text>
</comment>
<protein>
    <submittedName>
        <fullName evidence="14">Glycine receptor subunit alphaZ1</fullName>
    </submittedName>
</protein>
<dbReference type="PRINTS" id="PR00253">
    <property type="entry name" value="GABAARECEPTR"/>
</dbReference>
<dbReference type="SUPFAM" id="SSF63712">
    <property type="entry name" value="Nicotinic receptor ligand binding domain-like"/>
    <property type="match status" value="1"/>
</dbReference>
<gene>
    <name evidence="14" type="ORF">BV898_05020</name>
</gene>
<feature type="transmembrane region" description="Helical" evidence="11">
    <location>
        <begin position="429"/>
        <end position="449"/>
    </location>
</feature>
<dbReference type="EMBL" id="MTYJ01000026">
    <property type="protein sequence ID" value="OQV20945.1"/>
    <property type="molecule type" value="Genomic_DNA"/>
</dbReference>
<reference evidence="15" key="1">
    <citation type="submission" date="2017-01" db="EMBL/GenBank/DDBJ databases">
        <title>Comparative genomics of anhydrobiosis in the tardigrade Hypsibius dujardini.</title>
        <authorList>
            <person name="Yoshida Y."/>
            <person name="Koutsovoulos G."/>
            <person name="Laetsch D."/>
            <person name="Stevens L."/>
            <person name="Kumar S."/>
            <person name="Horikawa D."/>
            <person name="Ishino K."/>
            <person name="Komine S."/>
            <person name="Tomita M."/>
            <person name="Blaxter M."/>
            <person name="Arakawa K."/>
        </authorList>
    </citation>
    <scope>NUCLEOTIDE SEQUENCE [LARGE SCALE GENOMIC DNA]</scope>
    <source>
        <strain evidence="15">Z151</strain>
    </source>
</reference>
<keyword evidence="4" id="KW-1003">Cell membrane</keyword>
<keyword evidence="5 11" id="KW-0812">Transmembrane</keyword>
<feature type="chain" id="PRO_5022258073" evidence="11">
    <location>
        <begin position="29"/>
        <end position="459"/>
    </location>
</feature>
<keyword evidence="15" id="KW-1185">Reference proteome</keyword>
<sequence length="459" mass="52875">MRFRGMEPRFCGGLYLALLHILLLPVRCREFPHYLFQSLMKGYNKEEWPSYQEGPGRPTRVYVEIYIVSISSINAESMDFVVDFLLTQHWKDPRLRFSENVSKVLELHQLRQIKKLWLPDPYIINAKSAYFHEITLPNRFARVTTEGNITYNARLTAKLSCQMQLRLYPMDTQECEIYLESYGYSTEILYLHWHWDKDTAFSMEPNLELPNFMRPISDSIECVDTYSMGLFSCLKVKLKLQRRISYHLTQTYLPTVLIVSVSWVTFWLSVEAVPARVTLGITTLLTMTTLIGGAKQGLPAVSYIKALDVWMGTCTFFVFSTLLEYVVVSKASRRKVVMLVPMPNNNNANTNHAMPRSSTFSSGAKFENHYSPPGTAKSPNQTQFRPHKLSIPPQNGSFEYDVESPVDTYLPGPTKVILTPAQQAKRIDVIARVLFPSLFGAFNFVYWTYYLMQSWDEAG</sequence>
<dbReference type="Gene3D" id="1.20.58.390">
    <property type="entry name" value="Neurotransmitter-gated ion-channel transmembrane domain"/>
    <property type="match status" value="1"/>
</dbReference>
<dbReference type="InterPro" id="IPR006201">
    <property type="entry name" value="Neur_channel"/>
</dbReference>
<dbReference type="InterPro" id="IPR018000">
    <property type="entry name" value="Neurotransmitter_ion_chnl_CS"/>
</dbReference>
<dbReference type="PROSITE" id="PS00236">
    <property type="entry name" value="NEUROTR_ION_CHANNEL"/>
    <property type="match status" value="1"/>
</dbReference>
<dbReference type="Pfam" id="PF02931">
    <property type="entry name" value="Neur_chan_LBD"/>
    <property type="match status" value="1"/>
</dbReference>
<organism evidence="14 15">
    <name type="scientific">Hypsibius exemplaris</name>
    <name type="common">Freshwater tardigrade</name>
    <dbReference type="NCBI Taxonomy" id="2072580"/>
    <lineage>
        <taxon>Eukaryota</taxon>
        <taxon>Metazoa</taxon>
        <taxon>Ecdysozoa</taxon>
        <taxon>Tardigrada</taxon>
        <taxon>Eutardigrada</taxon>
        <taxon>Parachela</taxon>
        <taxon>Hypsibioidea</taxon>
        <taxon>Hypsibiidae</taxon>
        <taxon>Hypsibius</taxon>
    </lineage>
</organism>
<feature type="transmembrane region" description="Helical" evidence="11">
    <location>
        <begin position="251"/>
        <end position="270"/>
    </location>
</feature>
<dbReference type="CDD" id="cd18987">
    <property type="entry name" value="LGIC_ECD_anion"/>
    <property type="match status" value="1"/>
</dbReference>
<evidence type="ECO:0000256" key="4">
    <source>
        <dbReference type="ARBA" id="ARBA00022475"/>
    </source>
</evidence>
<evidence type="ECO:0000256" key="11">
    <source>
        <dbReference type="RuleBase" id="RU000687"/>
    </source>
</evidence>
<dbReference type="SUPFAM" id="SSF90112">
    <property type="entry name" value="Neurotransmitter-gated ion-channel transmembrane pore"/>
    <property type="match status" value="1"/>
</dbReference>
<evidence type="ECO:0000256" key="5">
    <source>
        <dbReference type="ARBA" id="ARBA00022692"/>
    </source>
</evidence>
<dbReference type="InterPro" id="IPR038050">
    <property type="entry name" value="Neuro_actylchol_rec"/>
</dbReference>
<dbReference type="NCBIfam" id="TIGR00860">
    <property type="entry name" value="LIC"/>
    <property type="match status" value="1"/>
</dbReference>
<feature type="domain" description="Neurotransmitter-gated ion-channel ligand-binding" evidence="12">
    <location>
        <begin position="35"/>
        <end position="243"/>
    </location>
</feature>